<dbReference type="Proteomes" id="UP000265020">
    <property type="component" value="Unassembled WGS sequence"/>
</dbReference>
<dbReference type="FunFam" id="3.30.160.60:FF:001289">
    <property type="entry name" value="Zinc finger protein 574"/>
    <property type="match status" value="1"/>
</dbReference>
<feature type="domain" description="C2H2-type" evidence="13">
    <location>
        <begin position="301"/>
        <end position="328"/>
    </location>
</feature>
<keyword evidence="3" id="KW-0479">Metal-binding</keyword>
<dbReference type="FunFam" id="3.30.160.60:FF:000060">
    <property type="entry name" value="zinc finger protein 436"/>
    <property type="match status" value="1"/>
</dbReference>
<dbReference type="GO" id="GO:0000978">
    <property type="term" value="F:RNA polymerase II cis-regulatory region sequence-specific DNA binding"/>
    <property type="evidence" value="ECO:0007669"/>
    <property type="project" value="TreeGrafter"/>
</dbReference>
<protein>
    <submittedName>
        <fullName evidence="14">Zinc finger protein 184-like</fullName>
    </submittedName>
</protein>
<dbReference type="Gene3D" id="3.30.160.60">
    <property type="entry name" value="Classic Zinc Finger"/>
    <property type="match status" value="5"/>
</dbReference>
<feature type="domain" description="C2H2-type" evidence="13">
    <location>
        <begin position="273"/>
        <end position="300"/>
    </location>
</feature>
<dbReference type="InterPro" id="IPR050457">
    <property type="entry name" value="ZnFinger_BTB_dom_contain"/>
</dbReference>
<dbReference type="GeneID" id="107089117"/>
<dbReference type="GO" id="GO:0005634">
    <property type="term" value="C:nucleus"/>
    <property type="evidence" value="ECO:0007669"/>
    <property type="project" value="UniProtKB-SubCell"/>
</dbReference>
<dbReference type="PROSITE" id="PS00028">
    <property type="entry name" value="ZINC_FINGER_C2H2_1"/>
    <property type="match status" value="5"/>
</dbReference>
<keyword evidence="7" id="KW-0805">Transcription regulation</keyword>
<evidence type="ECO:0000256" key="5">
    <source>
        <dbReference type="ARBA" id="ARBA00022771"/>
    </source>
</evidence>
<dbReference type="InterPro" id="IPR013087">
    <property type="entry name" value="Znf_C2H2_type"/>
</dbReference>
<reference evidence="14" key="1">
    <citation type="submission" date="2025-08" db="UniProtKB">
        <authorList>
            <consortium name="Ensembl"/>
        </authorList>
    </citation>
    <scope>IDENTIFICATION</scope>
</reference>
<evidence type="ECO:0000256" key="7">
    <source>
        <dbReference type="ARBA" id="ARBA00023015"/>
    </source>
</evidence>
<evidence type="ECO:0000256" key="2">
    <source>
        <dbReference type="ARBA" id="ARBA00006991"/>
    </source>
</evidence>
<dbReference type="OrthoDB" id="654211at2759"/>
<evidence type="ECO:0000256" key="11">
    <source>
        <dbReference type="PROSITE-ProRule" id="PRU00042"/>
    </source>
</evidence>
<dbReference type="PANTHER" id="PTHR46105:SF5">
    <property type="entry name" value="ZINC FINGER AND BTB DOMAIN-CONTAINING PROTEIN 44 ISOFORM X1"/>
    <property type="match status" value="1"/>
</dbReference>
<dbReference type="RefSeq" id="XP_015237171.1">
    <property type="nucleotide sequence ID" value="XM_015381685.1"/>
</dbReference>
<dbReference type="InterPro" id="IPR036236">
    <property type="entry name" value="Znf_C2H2_sf"/>
</dbReference>
<accession>A0A3Q2D750</accession>
<evidence type="ECO:0000256" key="6">
    <source>
        <dbReference type="ARBA" id="ARBA00022833"/>
    </source>
</evidence>
<sequence>MSPVQHLREFIRERLTAAAEEIFTEVEKTIIRYEEENRLMENYRKSQIKQNPNELQRQYVSNKEGALAIQQLCNQRRRSCHDQGEVLLQWTEEDQREPENSSPIKKLREAGPPWIKEEQERPASPLIKEENDEPASKWATEEYKEPDLQLIEEQNESGPTWAEEEPKSSVVELKEEIDSSLPRHEQWLPEHLPSRQDQGDLLSIQEEKQLVQKQSITLMETFTLQNLDLSEREPTTEQLSFHISPRFETKDQEGSSSIVSESQSQIDTKKKSFECDICGRSFMNKSTMKRHYRTHTGERPFPCKTCEKSFSRLHNLKTHMRTHTGERPLQCKTCGKGFSWISSLKYHIKTHTGEKPFPCKICRKSFSQICNLNNHIRTHTGERPFCCEICGKSFSRLYTLNVHIKSHTSEKV</sequence>
<evidence type="ECO:0000256" key="12">
    <source>
        <dbReference type="SAM" id="MobiDB-lite"/>
    </source>
</evidence>
<proteinExistence type="inferred from homology"/>
<dbReference type="FunFam" id="3.30.160.60:FF:002343">
    <property type="entry name" value="Zinc finger protein 33A"/>
    <property type="match status" value="1"/>
</dbReference>
<evidence type="ECO:0000313" key="15">
    <source>
        <dbReference type="Proteomes" id="UP000265020"/>
    </source>
</evidence>
<comment type="similarity">
    <text evidence="2">Belongs to the krueppel C2H2-type zinc-finger protein family.</text>
</comment>
<feature type="domain" description="C2H2-type" evidence="13">
    <location>
        <begin position="357"/>
        <end position="384"/>
    </location>
</feature>
<dbReference type="GeneTree" id="ENSGT01150000286959"/>
<comment type="subcellular location">
    <subcellularLocation>
        <location evidence="1">Nucleus</location>
    </subcellularLocation>
</comment>
<evidence type="ECO:0000313" key="14">
    <source>
        <dbReference type="Ensembl" id="ENSCVAP00000014322.1"/>
    </source>
</evidence>
<keyword evidence="8" id="KW-0238">DNA-binding</keyword>
<dbReference type="FunFam" id="3.30.160.60:FF:000774">
    <property type="entry name" value="Zinc finger protein"/>
    <property type="match status" value="1"/>
</dbReference>
<dbReference type="SMART" id="SM00355">
    <property type="entry name" value="ZnF_C2H2"/>
    <property type="match status" value="5"/>
</dbReference>
<evidence type="ECO:0000256" key="3">
    <source>
        <dbReference type="ARBA" id="ARBA00022723"/>
    </source>
</evidence>
<keyword evidence="10" id="KW-0539">Nucleus</keyword>
<dbReference type="Pfam" id="PF00096">
    <property type="entry name" value="zf-C2H2"/>
    <property type="match status" value="4"/>
</dbReference>
<dbReference type="GO" id="GO:0008270">
    <property type="term" value="F:zinc ion binding"/>
    <property type="evidence" value="ECO:0007669"/>
    <property type="project" value="UniProtKB-KW"/>
</dbReference>
<dbReference type="KEGG" id="cvg:107089117"/>
<dbReference type="GO" id="GO:0000981">
    <property type="term" value="F:DNA-binding transcription factor activity, RNA polymerase II-specific"/>
    <property type="evidence" value="ECO:0007669"/>
    <property type="project" value="TreeGrafter"/>
</dbReference>
<evidence type="ECO:0000256" key="9">
    <source>
        <dbReference type="ARBA" id="ARBA00023163"/>
    </source>
</evidence>
<evidence type="ECO:0000256" key="10">
    <source>
        <dbReference type="ARBA" id="ARBA00023242"/>
    </source>
</evidence>
<dbReference type="PANTHER" id="PTHR46105">
    <property type="entry name" value="AGAP004733-PA"/>
    <property type="match status" value="1"/>
</dbReference>
<keyword evidence="4" id="KW-0677">Repeat</keyword>
<dbReference type="FunFam" id="3.30.160.60:FF:000931">
    <property type="entry name" value="zinc finger protein 697"/>
    <property type="match status" value="1"/>
</dbReference>
<dbReference type="AlphaFoldDB" id="A0A3Q2D750"/>
<feature type="domain" description="C2H2-type" evidence="13">
    <location>
        <begin position="385"/>
        <end position="412"/>
    </location>
</feature>
<dbReference type="OMA" id="KFTQIGG"/>
<keyword evidence="15" id="KW-1185">Reference proteome</keyword>
<organism evidence="14 15">
    <name type="scientific">Cyprinodon variegatus</name>
    <name type="common">Sheepshead minnow</name>
    <dbReference type="NCBI Taxonomy" id="28743"/>
    <lineage>
        <taxon>Eukaryota</taxon>
        <taxon>Metazoa</taxon>
        <taxon>Chordata</taxon>
        <taxon>Craniata</taxon>
        <taxon>Vertebrata</taxon>
        <taxon>Euteleostomi</taxon>
        <taxon>Actinopterygii</taxon>
        <taxon>Neopterygii</taxon>
        <taxon>Teleostei</taxon>
        <taxon>Neoteleostei</taxon>
        <taxon>Acanthomorphata</taxon>
        <taxon>Ovalentaria</taxon>
        <taxon>Atherinomorphae</taxon>
        <taxon>Cyprinodontiformes</taxon>
        <taxon>Cyprinodontidae</taxon>
        <taxon>Cyprinodon</taxon>
    </lineage>
</organism>
<name>A0A3Q2D750_CYPVA</name>
<evidence type="ECO:0000256" key="1">
    <source>
        <dbReference type="ARBA" id="ARBA00004123"/>
    </source>
</evidence>
<dbReference type="Ensembl" id="ENSCVAT00000031064.1">
    <property type="protein sequence ID" value="ENSCVAP00000014322.1"/>
    <property type="gene ID" value="ENSCVAG00000016924.1"/>
</dbReference>
<dbReference type="Pfam" id="PF13894">
    <property type="entry name" value="zf-C2H2_4"/>
    <property type="match status" value="1"/>
</dbReference>
<evidence type="ECO:0000259" key="13">
    <source>
        <dbReference type="PROSITE" id="PS50157"/>
    </source>
</evidence>
<evidence type="ECO:0000256" key="4">
    <source>
        <dbReference type="ARBA" id="ARBA00022737"/>
    </source>
</evidence>
<keyword evidence="9" id="KW-0804">Transcription</keyword>
<dbReference type="PROSITE" id="PS50157">
    <property type="entry name" value="ZINC_FINGER_C2H2_2"/>
    <property type="match status" value="5"/>
</dbReference>
<feature type="region of interest" description="Disordered" evidence="12">
    <location>
        <begin position="92"/>
        <end position="136"/>
    </location>
</feature>
<evidence type="ECO:0000256" key="8">
    <source>
        <dbReference type="ARBA" id="ARBA00023125"/>
    </source>
</evidence>
<keyword evidence="6" id="KW-0862">Zinc</keyword>
<keyword evidence="5 11" id="KW-0863">Zinc-finger</keyword>
<reference evidence="14" key="2">
    <citation type="submission" date="2025-09" db="UniProtKB">
        <authorList>
            <consortium name="Ensembl"/>
        </authorList>
    </citation>
    <scope>IDENTIFICATION</scope>
</reference>
<dbReference type="SUPFAM" id="SSF57667">
    <property type="entry name" value="beta-beta-alpha zinc fingers"/>
    <property type="match status" value="3"/>
</dbReference>
<feature type="domain" description="C2H2-type" evidence="13">
    <location>
        <begin position="329"/>
        <end position="356"/>
    </location>
</feature>